<dbReference type="Proteomes" id="UP001160625">
    <property type="component" value="Unassembled WGS sequence"/>
</dbReference>
<feature type="region of interest" description="Disordered" evidence="1">
    <location>
        <begin position="45"/>
        <end position="78"/>
    </location>
</feature>
<keyword evidence="3" id="KW-1185">Reference proteome</keyword>
<evidence type="ECO:0000313" key="2">
    <source>
        <dbReference type="EMBL" id="MDH7637851.1"/>
    </source>
</evidence>
<proteinExistence type="predicted"/>
<reference evidence="2" key="1">
    <citation type="submission" date="2023-04" db="EMBL/GenBank/DDBJ databases">
        <title>Sphingomonas sp. MAHUQ-71 isolated from rice field.</title>
        <authorList>
            <person name="Huq M.A."/>
        </authorList>
    </citation>
    <scope>NUCLEOTIDE SEQUENCE</scope>
    <source>
        <strain evidence="2">MAHUQ-71</strain>
    </source>
</reference>
<protein>
    <submittedName>
        <fullName evidence="2">Uncharacterized protein</fullName>
    </submittedName>
</protein>
<dbReference type="RefSeq" id="WP_281043190.1">
    <property type="nucleotide sequence ID" value="NZ_JARYGZ010000001.1"/>
</dbReference>
<evidence type="ECO:0000256" key="1">
    <source>
        <dbReference type="SAM" id="MobiDB-lite"/>
    </source>
</evidence>
<sequence length="157" mass="17022">MRQFQTERADGRIAPETSGGRNSGVGGRTSDYGVRPSFQRVYVRLDGEALPSERQQQDQRRDKPASQRTAEPMGRFPLGDARYTLESSTVHRCPDGLEPARRFALLQIRYVIISRPTSGLFDGQVIVVGSVADAPRIPLVGPALGGAVAADADQSGR</sequence>
<organism evidence="2 3">
    <name type="scientific">Sphingomonas oryzagri</name>
    <dbReference type="NCBI Taxonomy" id="3042314"/>
    <lineage>
        <taxon>Bacteria</taxon>
        <taxon>Pseudomonadati</taxon>
        <taxon>Pseudomonadota</taxon>
        <taxon>Alphaproteobacteria</taxon>
        <taxon>Sphingomonadales</taxon>
        <taxon>Sphingomonadaceae</taxon>
        <taxon>Sphingomonas</taxon>
    </lineage>
</organism>
<accession>A0ABT6N0J8</accession>
<dbReference type="EMBL" id="JARYGZ010000001">
    <property type="protein sequence ID" value="MDH7637851.1"/>
    <property type="molecule type" value="Genomic_DNA"/>
</dbReference>
<feature type="region of interest" description="Disordered" evidence="1">
    <location>
        <begin position="1"/>
        <end position="33"/>
    </location>
</feature>
<name>A0ABT6N0J8_9SPHN</name>
<feature type="compositionally biased region" description="Basic and acidic residues" evidence="1">
    <location>
        <begin position="1"/>
        <end position="13"/>
    </location>
</feature>
<evidence type="ECO:0000313" key="3">
    <source>
        <dbReference type="Proteomes" id="UP001160625"/>
    </source>
</evidence>
<gene>
    <name evidence="2" type="ORF">QGN17_03815</name>
</gene>
<comment type="caution">
    <text evidence="2">The sequence shown here is derived from an EMBL/GenBank/DDBJ whole genome shotgun (WGS) entry which is preliminary data.</text>
</comment>
<feature type="compositionally biased region" description="Basic and acidic residues" evidence="1">
    <location>
        <begin position="55"/>
        <end position="65"/>
    </location>
</feature>